<comment type="caution">
    <text evidence="2">The sequence shown here is derived from an EMBL/GenBank/DDBJ whole genome shotgun (WGS) entry which is preliminary data.</text>
</comment>
<evidence type="ECO:0000313" key="3">
    <source>
        <dbReference type="Proteomes" id="UP000487882"/>
    </source>
</evidence>
<feature type="transmembrane region" description="Helical" evidence="1">
    <location>
        <begin position="57"/>
        <end position="82"/>
    </location>
</feature>
<feature type="transmembrane region" description="Helical" evidence="1">
    <location>
        <begin position="88"/>
        <end position="110"/>
    </location>
</feature>
<dbReference type="Proteomes" id="UP000487882">
    <property type="component" value="Unassembled WGS sequence"/>
</dbReference>
<reference evidence="2 3" key="1">
    <citation type="submission" date="2019-09" db="EMBL/GenBank/DDBJ databases">
        <title>Bifidobacterium canis sp. nov., isolated from the digestive tract of German Shepherd dog puppy.</title>
        <authorList>
            <person name="Bunesova V."/>
        </authorList>
    </citation>
    <scope>NUCLEOTIDE SEQUENCE [LARGE SCALE GENOMIC DNA]</scope>
    <source>
        <strain evidence="2 3">GSD1FS</strain>
    </source>
</reference>
<keyword evidence="1" id="KW-0812">Transmembrane</keyword>
<sequence length="118" mass="13044">MKRYAVEWMIFALVVIALGGGMLALPETQTVWLWVLWVLIGLWVAAFLYVERLFSNGFKIVSVVVYALAWLFLAVRCGLFTLGSMPQAAAVSLSDLLLASVLILVSVGWVKDPRVGKE</sequence>
<dbReference type="EMBL" id="WNLP01000007">
    <property type="protein sequence ID" value="MUH60143.1"/>
    <property type="molecule type" value="Genomic_DNA"/>
</dbReference>
<gene>
    <name evidence="2" type="ORF">GSD1FS_1496</name>
</gene>
<evidence type="ECO:0000256" key="1">
    <source>
        <dbReference type="SAM" id="Phobius"/>
    </source>
</evidence>
<feature type="transmembrane region" description="Helical" evidence="1">
    <location>
        <begin position="7"/>
        <end position="25"/>
    </location>
</feature>
<name>A0A7K1J650_9BIFI</name>
<dbReference type="AlphaFoldDB" id="A0A7K1J650"/>
<protein>
    <submittedName>
        <fullName evidence="2">Antitoxin</fullName>
    </submittedName>
</protein>
<keyword evidence="3" id="KW-1185">Reference proteome</keyword>
<feature type="transmembrane region" description="Helical" evidence="1">
    <location>
        <begin position="31"/>
        <end position="50"/>
    </location>
</feature>
<evidence type="ECO:0000313" key="2">
    <source>
        <dbReference type="EMBL" id="MUH60143.1"/>
    </source>
</evidence>
<organism evidence="2 3">
    <name type="scientific">Bifidobacterium canis</name>
    <dbReference type="NCBI Taxonomy" id="2610880"/>
    <lineage>
        <taxon>Bacteria</taxon>
        <taxon>Bacillati</taxon>
        <taxon>Actinomycetota</taxon>
        <taxon>Actinomycetes</taxon>
        <taxon>Bifidobacteriales</taxon>
        <taxon>Bifidobacteriaceae</taxon>
        <taxon>Bifidobacterium</taxon>
    </lineage>
</organism>
<proteinExistence type="predicted"/>
<keyword evidence="1" id="KW-1133">Transmembrane helix</keyword>
<keyword evidence="1" id="KW-0472">Membrane</keyword>
<accession>A0A7K1J650</accession>
<dbReference type="RefSeq" id="WP_155589003.1">
    <property type="nucleotide sequence ID" value="NZ_WNLP01000007.1"/>
</dbReference>